<evidence type="ECO:0000313" key="2">
    <source>
        <dbReference type="Proteomes" id="UP001608902"/>
    </source>
</evidence>
<sequence>MRKSAHPSVLQPDCMGTPRPQRWHCLDLRYGEMQWTGSDGEYIC</sequence>
<gene>
    <name evidence="1" type="ORF">AB6A40_003665</name>
</gene>
<protein>
    <submittedName>
        <fullName evidence="1">Uncharacterized protein</fullName>
    </submittedName>
</protein>
<reference evidence="1 2" key="1">
    <citation type="submission" date="2024-08" db="EMBL/GenBank/DDBJ databases">
        <title>Gnathostoma spinigerum genome.</title>
        <authorList>
            <person name="Gonzalez-Bertolin B."/>
            <person name="Monzon S."/>
            <person name="Zaballos A."/>
            <person name="Jimenez P."/>
            <person name="Dekumyoy P."/>
            <person name="Varona S."/>
            <person name="Cuesta I."/>
            <person name="Sumanam S."/>
            <person name="Adisakwattana P."/>
            <person name="Gasser R.B."/>
            <person name="Hernandez-Gonzalez A."/>
            <person name="Young N.D."/>
            <person name="Perteguer M.J."/>
        </authorList>
    </citation>
    <scope>NUCLEOTIDE SEQUENCE [LARGE SCALE GENOMIC DNA]</scope>
    <source>
        <strain evidence="1">AL3</strain>
        <tissue evidence="1">Liver</tissue>
    </source>
</reference>
<name>A0ABD6EBD5_9BILA</name>
<proteinExistence type="predicted"/>
<accession>A0ABD6EBD5</accession>
<dbReference type="EMBL" id="JBGFUD010001952">
    <property type="protein sequence ID" value="MFH4976956.1"/>
    <property type="molecule type" value="Genomic_DNA"/>
</dbReference>
<keyword evidence="2" id="KW-1185">Reference proteome</keyword>
<evidence type="ECO:0000313" key="1">
    <source>
        <dbReference type="EMBL" id="MFH4976956.1"/>
    </source>
</evidence>
<dbReference type="AlphaFoldDB" id="A0ABD6EBD5"/>
<organism evidence="1 2">
    <name type="scientific">Gnathostoma spinigerum</name>
    <dbReference type="NCBI Taxonomy" id="75299"/>
    <lineage>
        <taxon>Eukaryota</taxon>
        <taxon>Metazoa</taxon>
        <taxon>Ecdysozoa</taxon>
        <taxon>Nematoda</taxon>
        <taxon>Chromadorea</taxon>
        <taxon>Rhabditida</taxon>
        <taxon>Spirurina</taxon>
        <taxon>Gnathostomatomorpha</taxon>
        <taxon>Gnathostomatoidea</taxon>
        <taxon>Gnathostomatidae</taxon>
        <taxon>Gnathostoma</taxon>
    </lineage>
</organism>
<comment type="caution">
    <text evidence="1">The sequence shown here is derived from an EMBL/GenBank/DDBJ whole genome shotgun (WGS) entry which is preliminary data.</text>
</comment>
<dbReference type="Proteomes" id="UP001608902">
    <property type="component" value="Unassembled WGS sequence"/>
</dbReference>